<dbReference type="AlphaFoldDB" id="A0A5B7JYW2"/>
<evidence type="ECO:0000256" key="1">
    <source>
        <dbReference type="SAM" id="SignalP"/>
    </source>
</evidence>
<evidence type="ECO:0008006" key="4">
    <source>
        <dbReference type="Google" id="ProtNLM"/>
    </source>
</evidence>
<feature type="signal peptide" evidence="1">
    <location>
        <begin position="1"/>
        <end position="22"/>
    </location>
</feature>
<keyword evidence="3" id="KW-1185">Reference proteome</keyword>
<keyword evidence="1" id="KW-0732">Signal</keyword>
<evidence type="ECO:0000313" key="3">
    <source>
        <dbReference type="Proteomes" id="UP000324222"/>
    </source>
</evidence>
<proteinExistence type="predicted"/>
<name>A0A5B7JYW2_PORTR</name>
<feature type="chain" id="PRO_5022903508" description="Secreted protein" evidence="1">
    <location>
        <begin position="23"/>
        <end position="65"/>
    </location>
</feature>
<organism evidence="2 3">
    <name type="scientific">Portunus trituberculatus</name>
    <name type="common">Swimming crab</name>
    <name type="synonym">Neptunus trituberculatus</name>
    <dbReference type="NCBI Taxonomy" id="210409"/>
    <lineage>
        <taxon>Eukaryota</taxon>
        <taxon>Metazoa</taxon>
        <taxon>Ecdysozoa</taxon>
        <taxon>Arthropoda</taxon>
        <taxon>Crustacea</taxon>
        <taxon>Multicrustacea</taxon>
        <taxon>Malacostraca</taxon>
        <taxon>Eumalacostraca</taxon>
        <taxon>Eucarida</taxon>
        <taxon>Decapoda</taxon>
        <taxon>Pleocyemata</taxon>
        <taxon>Brachyura</taxon>
        <taxon>Eubrachyura</taxon>
        <taxon>Portunoidea</taxon>
        <taxon>Portunidae</taxon>
        <taxon>Portuninae</taxon>
        <taxon>Portunus</taxon>
    </lineage>
</organism>
<accession>A0A5B7JYW2</accession>
<comment type="caution">
    <text evidence="2">The sequence shown here is derived from an EMBL/GenBank/DDBJ whole genome shotgun (WGS) entry which is preliminary data.</text>
</comment>
<sequence>MSSTKSAELLASILLLPHHICCLLGERWQTLGLSPTSSRSTLPVFPGGILQTRAHVTAREWNLSA</sequence>
<dbReference type="EMBL" id="VSRR010113684">
    <property type="protein sequence ID" value="MPC98347.1"/>
    <property type="molecule type" value="Genomic_DNA"/>
</dbReference>
<reference evidence="2 3" key="1">
    <citation type="submission" date="2019-05" db="EMBL/GenBank/DDBJ databases">
        <title>Another draft genome of Portunus trituberculatus and its Hox gene families provides insights of decapod evolution.</title>
        <authorList>
            <person name="Jeong J.-H."/>
            <person name="Song I."/>
            <person name="Kim S."/>
            <person name="Choi T."/>
            <person name="Kim D."/>
            <person name="Ryu S."/>
            <person name="Kim W."/>
        </authorList>
    </citation>
    <scope>NUCLEOTIDE SEQUENCE [LARGE SCALE GENOMIC DNA]</scope>
    <source>
        <tissue evidence="2">Muscle</tissue>
    </source>
</reference>
<dbReference type="Proteomes" id="UP000324222">
    <property type="component" value="Unassembled WGS sequence"/>
</dbReference>
<gene>
    <name evidence="2" type="ORF">E2C01_093714</name>
</gene>
<protein>
    <recommendedName>
        <fullName evidence="4">Secreted protein</fullName>
    </recommendedName>
</protein>
<evidence type="ECO:0000313" key="2">
    <source>
        <dbReference type="EMBL" id="MPC98347.1"/>
    </source>
</evidence>